<dbReference type="EMBL" id="JAFEMO010000013">
    <property type="protein sequence ID" value="KAH7549357.1"/>
    <property type="molecule type" value="Genomic_DNA"/>
</dbReference>
<feature type="transmembrane region" description="Helical" evidence="6">
    <location>
        <begin position="45"/>
        <end position="62"/>
    </location>
</feature>
<evidence type="ECO:0000313" key="8">
    <source>
        <dbReference type="EMBL" id="KAH7549357.1"/>
    </source>
</evidence>
<evidence type="ECO:0000256" key="6">
    <source>
        <dbReference type="RuleBase" id="RU363132"/>
    </source>
</evidence>
<keyword evidence="9" id="KW-1185">Reference proteome</keyword>
<feature type="transmembrane region" description="Helical" evidence="6">
    <location>
        <begin position="142"/>
        <end position="172"/>
    </location>
</feature>
<feature type="domain" description="Reticulon" evidence="7">
    <location>
        <begin position="36"/>
        <end position="223"/>
    </location>
</feature>
<gene>
    <name evidence="8" type="ORF">JRO89_XS13G0019300</name>
</gene>
<keyword evidence="3 6" id="KW-0256">Endoplasmic reticulum</keyword>
<sequence>MPIYTSSSDSENEIAPVTRLFGRQRPIHAVLGGGKVADVLLWKNTKVSAALLIGVAVLWFLFEVVEYNFVTLFCHVSMTSMLLVFIWSRVADFFNWNDPKIPEIKLVESTIKEVASTFHAKFDQILSKLINVACGKDHLGHFILAICSLYIVSVIGTYFTFINLLFLVLLSLETLPFLYDRYEKEVDRLAYKAIRRAKRMLSRFDTQVLNKIPRGPVKEKKKF</sequence>
<feature type="transmembrane region" description="Helical" evidence="6">
    <location>
        <begin position="69"/>
        <end position="88"/>
    </location>
</feature>
<evidence type="ECO:0000256" key="1">
    <source>
        <dbReference type="ARBA" id="ARBA00004477"/>
    </source>
</evidence>
<proteinExistence type="predicted"/>
<dbReference type="PANTHER" id="PTHR10994:SF85">
    <property type="entry name" value="RETICULON-LIKE PROTEIN B9"/>
    <property type="match status" value="1"/>
</dbReference>
<comment type="subcellular location">
    <subcellularLocation>
        <location evidence="1 6">Endoplasmic reticulum membrane</location>
        <topology evidence="1 6">Multi-pass membrane protein</topology>
    </subcellularLocation>
</comment>
<keyword evidence="5 6" id="KW-0472">Membrane</keyword>
<evidence type="ECO:0000313" key="9">
    <source>
        <dbReference type="Proteomes" id="UP000827721"/>
    </source>
</evidence>
<keyword evidence="2 6" id="KW-0812">Transmembrane</keyword>
<comment type="caution">
    <text evidence="8">The sequence shown here is derived from an EMBL/GenBank/DDBJ whole genome shotgun (WGS) entry which is preliminary data.</text>
</comment>
<dbReference type="InterPro" id="IPR045064">
    <property type="entry name" value="Reticulon-like"/>
</dbReference>
<protein>
    <recommendedName>
        <fullName evidence="6">Reticulon-like protein</fullName>
    </recommendedName>
</protein>
<name>A0ABQ8H601_9ROSI</name>
<dbReference type="Pfam" id="PF02453">
    <property type="entry name" value="Reticulon"/>
    <property type="match status" value="1"/>
</dbReference>
<evidence type="ECO:0000256" key="2">
    <source>
        <dbReference type="ARBA" id="ARBA00022692"/>
    </source>
</evidence>
<organism evidence="8 9">
    <name type="scientific">Xanthoceras sorbifolium</name>
    <dbReference type="NCBI Taxonomy" id="99658"/>
    <lineage>
        <taxon>Eukaryota</taxon>
        <taxon>Viridiplantae</taxon>
        <taxon>Streptophyta</taxon>
        <taxon>Embryophyta</taxon>
        <taxon>Tracheophyta</taxon>
        <taxon>Spermatophyta</taxon>
        <taxon>Magnoliopsida</taxon>
        <taxon>eudicotyledons</taxon>
        <taxon>Gunneridae</taxon>
        <taxon>Pentapetalae</taxon>
        <taxon>rosids</taxon>
        <taxon>malvids</taxon>
        <taxon>Sapindales</taxon>
        <taxon>Sapindaceae</taxon>
        <taxon>Xanthoceroideae</taxon>
        <taxon>Xanthoceras</taxon>
    </lineage>
</organism>
<evidence type="ECO:0000256" key="5">
    <source>
        <dbReference type="ARBA" id="ARBA00023136"/>
    </source>
</evidence>
<dbReference type="Proteomes" id="UP000827721">
    <property type="component" value="Unassembled WGS sequence"/>
</dbReference>
<evidence type="ECO:0000256" key="4">
    <source>
        <dbReference type="ARBA" id="ARBA00022989"/>
    </source>
</evidence>
<reference evidence="8 9" key="1">
    <citation type="submission" date="2021-02" db="EMBL/GenBank/DDBJ databases">
        <title>Plant Genome Project.</title>
        <authorList>
            <person name="Zhang R.-G."/>
        </authorList>
    </citation>
    <scope>NUCLEOTIDE SEQUENCE [LARGE SCALE GENOMIC DNA]</scope>
    <source>
        <tissue evidence="8">Leaves</tissue>
    </source>
</reference>
<accession>A0ABQ8H601</accession>
<evidence type="ECO:0000259" key="7">
    <source>
        <dbReference type="PROSITE" id="PS50845"/>
    </source>
</evidence>
<dbReference type="PROSITE" id="PS50845">
    <property type="entry name" value="RETICULON"/>
    <property type="match status" value="1"/>
</dbReference>
<dbReference type="PANTHER" id="PTHR10994">
    <property type="entry name" value="RETICULON"/>
    <property type="match status" value="1"/>
</dbReference>
<evidence type="ECO:0000256" key="3">
    <source>
        <dbReference type="ARBA" id="ARBA00022824"/>
    </source>
</evidence>
<keyword evidence="4 6" id="KW-1133">Transmembrane helix</keyword>
<dbReference type="InterPro" id="IPR003388">
    <property type="entry name" value="Reticulon"/>
</dbReference>